<organism evidence="2 3">
    <name type="scientific">Lupinus albus</name>
    <name type="common">White lupine</name>
    <name type="synonym">Lupinus termis</name>
    <dbReference type="NCBI Taxonomy" id="3870"/>
    <lineage>
        <taxon>Eukaryota</taxon>
        <taxon>Viridiplantae</taxon>
        <taxon>Streptophyta</taxon>
        <taxon>Embryophyta</taxon>
        <taxon>Tracheophyta</taxon>
        <taxon>Spermatophyta</taxon>
        <taxon>Magnoliopsida</taxon>
        <taxon>eudicotyledons</taxon>
        <taxon>Gunneridae</taxon>
        <taxon>Pentapetalae</taxon>
        <taxon>rosids</taxon>
        <taxon>fabids</taxon>
        <taxon>Fabales</taxon>
        <taxon>Fabaceae</taxon>
        <taxon>Papilionoideae</taxon>
        <taxon>50 kb inversion clade</taxon>
        <taxon>genistoids sensu lato</taxon>
        <taxon>core genistoids</taxon>
        <taxon>Genisteae</taxon>
        <taxon>Lupinus</taxon>
    </lineage>
</organism>
<dbReference type="EMBL" id="WOCE01000025">
    <property type="protein sequence ID" value="KAE9585442.1"/>
    <property type="molecule type" value="Genomic_DNA"/>
</dbReference>
<dbReference type="Pfam" id="PF02519">
    <property type="entry name" value="Auxin_inducible"/>
    <property type="match status" value="1"/>
</dbReference>
<evidence type="ECO:0000256" key="1">
    <source>
        <dbReference type="ARBA" id="ARBA00006974"/>
    </source>
</evidence>
<proteinExistence type="inferred from homology"/>
<sequence>MEVQRKKMFKSLITKILKALQFLSHNEAYPRRVYTISDIIDDESEATTWVPKDVKEGHFAVIAIKGEEAKRFIVELDYLTDPHFLKLLEKAKEEFGFEQKGALIIPCRPQELEKIIENRQVDNATM</sequence>
<dbReference type="PANTHER" id="PTHR31374:SF19">
    <property type="entry name" value="F8A24.8 PROTEIN"/>
    <property type="match status" value="1"/>
</dbReference>
<comment type="caution">
    <text evidence="2">The sequence shown here is derived from an EMBL/GenBank/DDBJ whole genome shotgun (WGS) entry which is preliminary data.</text>
</comment>
<dbReference type="Proteomes" id="UP000447434">
    <property type="component" value="Chromosome 25"/>
</dbReference>
<evidence type="ECO:0000313" key="2">
    <source>
        <dbReference type="EMBL" id="KAE9585442.1"/>
    </source>
</evidence>
<dbReference type="AlphaFoldDB" id="A0A6A4N551"/>
<comment type="similarity">
    <text evidence="1">Belongs to the ARG7 family.</text>
</comment>
<reference evidence="3" key="1">
    <citation type="journal article" date="2020" name="Nat. Commun.">
        <title>Genome sequence of the cluster root forming white lupin.</title>
        <authorList>
            <person name="Hufnagel B."/>
            <person name="Marques A."/>
            <person name="Soriano A."/>
            <person name="Marques L."/>
            <person name="Divol F."/>
            <person name="Doumas P."/>
            <person name="Sallet E."/>
            <person name="Mancinotti D."/>
            <person name="Carrere S."/>
            <person name="Marande W."/>
            <person name="Arribat S."/>
            <person name="Keller J."/>
            <person name="Huneau C."/>
            <person name="Blein T."/>
            <person name="Aime D."/>
            <person name="Laguerre M."/>
            <person name="Taylor J."/>
            <person name="Schubert V."/>
            <person name="Nelson M."/>
            <person name="Geu-Flores F."/>
            <person name="Crespi M."/>
            <person name="Gallardo-Guerrero K."/>
            <person name="Delaux P.-M."/>
            <person name="Salse J."/>
            <person name="Berges H."/>
            <person name="Guyot R."/>
            <person name="Gouzy J."/>
            <person name="Peret B."/>
        </authorList>
    </citation>
    <scope>NUCLEOTIDE SEQUENCE [LARGE SCALE GENOMIC DNA]</scope>
    <source>
        <strain evidence="3">cv. Amiga</strain>
    </source>
</reference>
<dbReference type="PANTHER" id="PTHR31374">
    <property type="entry name" value="AUXIN-INDUCED PROTEIN-LIKE-RELATED"/>
    <property type="match status" value="1"/>
</dbReference>
<evidence type="ECO:0000313" key="3">
    <source>
        <dbReference type="Proteomes" id="UP000447434"/>
    </source>
</evidence>
<keyword evidence="3" id="KW-1185">Reference proteome</keyword>
<name>A0A6A4N551_LUPAL</name>
<protein>
    <submittedName>
        <fullName evidence="2">Putative small auxin-up RNA</fullName>
    </submittedName>
</protein>
<dbReference type="OrthoDB" id="1930622at2759"/>
<accession>A0A6A4N551</accession>
<dbReference type="InterPro" id="IPR003676">
    <property type="entry name" value="SAUR_fam"/>
</dbReference>
<dbReference type="GO" id="GO:0009733">
    <property type="term" value="P:response to auxin"/>
    <property type="evidence" value="ECO:0007669"/>
    <property type="project" value="InterPro"/>
</dbReference>
<gene>
    <name evidence="2" type="ORF">Lalb_Chr25g0288991</name>
</gene>